<dbReference type="AlphaFoldDB" id="A0AAW0EDJ0"/>
<comment type="caution">
    <text evidence="2">The sequence shown here is derived from an EMBL/GenBank/DDBJ whole genome shotgun (WGS) entry which is preliminary data.</text>
</comment>
<reference evidence="2 3" key="1">
    <citation type="journal article" date="2024" name="J Genomics">
        <title>Draft genome sequencing and assembly of Favolaschia claudopus CIRM-BRFM 2984 isolated from oak limbs.</title>
        <authorList>
            <person name="Navarro D."/>
            <person name="Drula E."/>
            <person name="Chaduli D."/>
            <person name="Cazenave R."/>
            <person name="Ahrendt S."/>
            <person name="Wang J."/>
            <person name="Lipzen A."/>
            <person name="Daum C."/>
            <person name="Barry K."/>
            <person name="Grigoriev I.V."/>
            <person name="Favel A."/>
            <person name="Rosso M.N."/>
            <person name="Martin F."/>
        </authorList>
    </citation>
    <scope>NUCLEOTIDE SEQUENCE [LARGE SCALE GENOMIC DNA]</scope>
    <source>
        <strain evidence="2 3">CIRM-BRFM 2984</strain>
    </source>
</reference>
<dbReference type="Proteomes" id="UP001362999">
    <property type="component" value="Unassembled WGS sequence"/>
</dbReference>
<protein>
    <submittedName>
        <fullName evidence="2">Uncharacterized protein</fullName>
    </submittedName>
</protein>
<feature type="compositionally biased region" description="Basic and acidic residues" evidence="1">
    <location>
        <begin position="37"/>
        <end position="46"/>
    </location>
</feature>
<proteinExistence type="predicted"/>
<keyword evidence="3" id="KW-1185">Reference proteome</keyword>
<gene>
    <name evidence="2" type="ORF">R3P38DRAFT_2831284</name>
</gene>
<name>A0AAW0EDJ0_9AGAR</name>
<feature type="region of interest" description="Disordered" evidence="1">
    <location>
        <begin position="1"/>
        <end position="202"/>
    </location>
</feature>
<accession>A0AAW0EDJ0</accession>
<feature type="compositionally biased region" description="Polar residues" evidence="1">
    <location>
        <begin position="23"/>
        <end position="34"/>
    </location>
</feature>
<evidence type="ECO:0000256" key="1">
    <source>
        <dbReference type="SAM" id="MobiDB-lite"/>
    </source>
</evidence>
<dbReference type="EMBL" id="JAWWNJ010000002">
    <property type="protein sequence ID" value="KAK7061742.1"/>
    <property type="molecule type" value="Genomic_DNA"/>
</dbReference>
<sequence>MDDSPPPAYSQEYRGPVIDPAVASQSVKGSAPNHSSKRAEGRDALTKRPLPRPPQRDVANLIAAPVSPLRLHKKSQSTAIPSTERSWRPTPADGSTWGAPNPPQFLNREAEHFQSPHHMRSPPPMLAPPEYGRSVPNFPTPNRTNQMSAAPIVDPNAFYNPAVSGHLSRVPIPLPQSRPPRMDARPNQASSNPPQRGHVRWA</sequence>
<evidence type="ECO:0000313" key="3">
    <source>
        <dbReference type="Proteomes" id="UP001362999"/>
    </source>
</evidence>
<evidence type="ECO:0000313" key="2">
    <source>
        <dbReference type="EMBL" id="KAK7061742.1"/>
    </source>
</evidence>
<organism evidence="2 3">
    <name type="scientific">Favolaschia claudopus</name>
    <dbReference type="NCBI Taxonomy" id="2862362"/>
    <lineage>
        <taxon>Eukaryota</taxon>
        <taxon>Fungi</taxon>
        <taxon>Dikarya</taxon>
        <taxon>Basidiomycota</taxon>
        <taxon>Agaricomycotina</taxon>
        <taxon>Agaricomycetes</taxon>
        <taxon>Agaricomycetidae</taxon>
        <taxon>Agaricales</taxon>
        <taxon>Marasmiineae</taxon>
        <taxon>Mycenaceae</taxon>
        <taxon>Favolaschia</taxon>
    </lineage>
</organism>